<dbReference type="GO" id="GO:0005524">
    <property type="term" value="F:ATP binding"/>
    <property type="evidence" value="ECO:0007669"/>
    <property type="project" value="InterPro"/>
</dbReference>
<evidence type="ECO:0000313" key="3">
    <source>
        <dbReference type="Proteomes" id="UP000053593"/>
    </source>
</evidence>
<dbReference type="AlphaFoldDB" id="A0A0D0CIB6"/>
<accession>A0A0D0CIB6</accession>
<dbReference type="HOGENOM" id="CLU_000288_7_11_1"/>
<reference evidence="2 3" key="1">
    <citation type="submission" date="2014-04" db="EMBL/GenBank/DDBJ databases">
        <title>Evolutionary Origins and Diversification of the Mycorrhizal Mutualists.</title>
        <authorList>
            <consortium name="DOE Joint Genome Institute"/>
            <consortium name="Mycorrhizal Genomics Consortium"/>
            <person name="Kohler A."/>
            <person name="Kuo A."/>
            <person name="Nagy L.G."/>
            <person name="Floudas D."/>
            <person name="Copeland A."/>
            <person name="Barry K.W."/>
            <person name="Cichocki N."/>
            <person name="Veneault-Fourrey C."/>
            <person name="LaButti K."/>
            <person name="Lindquist E.A."/>
            <person name="Lipzen A."/>
            <person name="Lundell T."/>
            <person name="Morin E."/>
            <person name="Murat C."/>
            <person name="Riley R."/>
            <person name="Ohm R."/>
            <person name="Sun H."/>
            <person name="Tunlid A."/>
            <person name="Henrissat B."/>
            <person name="Grigoriev I.V."/>
            <person name="Hibbett D.S."/>
            <person name="Martin F."/>
        </authorList>
    </citation>
    <scope>NUCLEOTIDE SEQUENCE [LARGE SCALE GENOMIC DNA]</scope>
    <source>
        <strain evidence="2 3">FD-317 M1</strain>
    </source>
</reference>
<dbReference type="Proteomes" id="UP000053593">
    <property type="component" value="Unassembled WGS sequence"/>
</dbReference>
<dbReference type="InterPro" id="IPR000719">
    <property type="entry name" value="Prot_kinase_dom"/>
</dbReference>
<dbReference type="PROSITE" id="PS00109">
    <property type="entry name" value="PROTEIN_KINASE_TYR"/>
    <property type="match status" value="1"/>
</dbReference>
<dbReference type="InterPro" id="IPR001245">
    <property type="entry name" value="Ser-Thr/Tyr_kinase_cat_dom"/>
</dbReference>
<evidence type="ECO:0000313" key="2">
    <source>
        <dbReference type="EMBL" id="KIK54728.1"/>
    </source>
</evidence>
<dbReference type="EMBL" id="KN834813">
    <property type="protein sequence ID" value="KIK54728.1"/>
    <property type="molecule type" value="Genomic_DNA"/>
</dbReference>
<keyword evidence="3" id="KW-1185">Reference proteome</keyword>
<dbReference type="OrthoDB" id="3236663at2759"/>
<dbReference type="InterPro" id="IPR011009">
    <property type="entry name" value="Kinase-like_dom_sf"/>
</dbReference>
<dbReference type="PROSITE" id="PS50011">
    <property type="entry name" value="PROTEIN_KINASE_DOM"/>
    <property type="match status" value="1"/>
</dbReference>
<dbReference type="SUPFAM" id="SSF56112">
    <property type="entry name" value="Protein kinase-like (PK-like)"/>
    <property type="match status" value="1"/>
</dbReference>
<dbReference type="Pfam" id="PF07714">
    <property type="entry name" value="PK_Tyr_Ser-Thr"/>
    <property type="match status" value="1"/>
</dbReference>
<dbReference type="InterPro" id="IPR008266">
    <property type="entry name" value="Tyr_kinase_AS"/>
</dbReference>
<gene>
    <name evidence="2" type="ORF">GYMLUDRAFT_48439</name>
</gene>
<protein>
    <recommendedName>
        <fullName evidence="1">Protein kinase domain-containing protein</fullName>
    </recommendedName>
</protein>
<dbReference type="PANTHER" id="PTHR44329">
    <property type="entry name" value="SERINE/THREONINE-PROTEIN KINASE TNNI3K-RELATED"/>
    <property type="match status" value="1"/>
</dbReference>
<dbReference type="GO" id="GO:0004674">
    <property type="term" value="F:protein serine/threonine kinase activity"/>
    <property type="evidence" value="ECO:0007669"/>
    <property type="project" value="TreeGrafter"/>
</dbReference>
<proteinExistence type="predicted"/>
<name>A0A0D0CIB6_9AGAR</name>
<evidence type="ECO:0000259" key="1">
    <source>
        <dbReference type="PROSITE" id="PS50011"/>
    </source>
</evidence>
<organism evidence="2 3">
    <name type="scientific">Collybiopsis luxurians FD-317 M1</name>
    <dbReference type="NCBI Taxonomy" id="944289"/>
    <lineage>
        <taxon>Eukaryota</taxon>
        <taxon>Fungi</taxon>
        <taxon>Dikarya</taxon>
        <taxon>Basidiomycota</taxon>
        <taxon>Agaricomycotina</taxon>
        <taxon>Agaricomycetes</taxon>
        <taxon>Agaricomycetidae</taxon>
        <taxon>Agaricales</taxon>
        <taxon>Marasmiineae</taxon>
        <taxon>Omphalotaceae</taxon>
        <taxon>Collybiopsis</taxon>
        <taxon>Collybiopsis luxurians</taxon>
    </lineage>
</organism>
<dbReference type="Gene3D" id="1.10.510.10">
    <property type="entry name" value="Transferase(Phosphotransferase) domain 1"/>
    <property type="match status" value="1"/>
</dbReference>
<dbReference type="InterPro" id="IPR051681">
    <property type="entry name" value="Ser/Thr_Kinases-Pseudokinases"/>
</dbReference>
<feature type="domain" description="Protein kinase" evidence="1">
    <location>
        <begin position="101"/>
        <end position="287"/>
    </location>
</feature>
<sequence length="287" mass="32520">MEWTSTVIAAAVDSKLDNRNAIQGLLERALLEYDASRRNRSLRYQWLELQTAQQLVDHLQLILDAGHDNSQNCQKYLGLLRHLSKRFQILPSSLIVDNVRREGQNYVAGGGFADIWRGSLNGKLVCLKVLRLAIEQDERARAEIRKQFCHEALVWRQLKHPNILPLLGVNTDLFSPSFCLISPWMENRDIITYLRQNPQHSLPSVLSEVAAGLYYLHSRHPPVVHGDIRGGNILVTDDLRCCLADFGLTLVTTTSQVWSLTTSSSTSKVVITRPEMYMHLAVPLSRS</sequence>